<feature type="transmembrane region" description="Helical" evidence="8">
    <location>
        <begin position="385"/>
        <end position="410"/>
    </location>
</feature>
<gene>
    <name evidence="10" type="ORF">CSO01_05560</name>
</gene>
<feature type="domain" description="Major facilitator superfamily (MFS) profile" evidence="9">
    <location>
        <begin position="35"/>
        <end position="486"/>
    </location>
</feature>
<keyword evidence="7 8" id="KW-0472">Membrane</keyword>
<feature type="transmembrane region" description="Helical" evidence="8">
    <location>
        <begin position="359"/>
        <end position="379"/>
    </location>
</feature>
<comment type="caution">
    <text evidence="10">The sequence shown here is derived from an EMBL/GenBank/DDBJ whole genome shotgun (WGS) entry which is preliminary data.</text>
</comment>
<proteinExistence type="inferred from homology"/>
<feature type="transmembrane region" description="Helical" evidence="8">
    <location>
        <begin position="163"/>
        <end position="183"/>
    </location>
</feature>
<evidence type="ECO:0000256" key="2">
    <source>
        <dbReference type="ARBA" id="ARBA00008537"/>
    </source>
</evidence>
<evidence type="ECO:0000313" key="10">
    <source>
        <dbReference type="EMBL" id="GEP67841.1"/>
    </source>
</evidence>
<evidence type="ECO:0000313" key="11">
    <source>
        <dbReference type="Proteomes" id="UP000321798"/>
    </source>
</evidence>
<dbReference type="PANTHER" id="PTHR42718">
    <property type="entry name" value="MAJOR FACILITATOR SUPERFAMILY MULTIDRUG TRANSPORTER MFSC"/>
    <property type="match status" value="1"/>
</dbReference>
<organism evidence="10 11">
    <name type="scientific">Cellulomonas soli</name>
    <dbReference type="NCBI Taxonomy" id="931535"/>
    <lineage>
        <taxon>Bacteria</taxon>
        <taxon>Bacillati</taxon>
        <taxon>Actinomycetota</taxon>
        <taxon>Actinomycetes</taxon>
        <taxon>Micrococcales</taxon>
        <taxon>Cellulomonadaceae</taxon>
        <taxon>Cellulomonas</taxon>
    </lineage>
</organism>
<keyword evidence="5 8" id="KW-0812">Transmembrane</keyword>
<feature type="transmembrane region" description="Helical" evidence="8">
    <location>
        <begin position="219"/>
        <end position="240"/>
    </location>
</feature>
<evidence type="ECO:0000256" key="3">
    <source>
        <dbReference type="ARBA" id="ARBA00022448"/>
    </source>
</evidence>
<dbReference type="PROSITE" id="PS50850">
    <property type="entry name" value="MFS"/>
    <property type="match status" value="1"/>
</dbReference>
<reference evidence="10 11" key="1">
    <citation type="submission" date="2019-07" db="EMBL/GenBank/DDBJ databases">
        <title>Whole genome shotgun sequence of Cellulomonas soli NBRC 109434.</title>
        <authorList>
            <person name="Hosoyama A."/>
            <person name="Uohara A."/>
            <person name="Ohji S."/>
            <person name="Ichikawa N."/>
        </authorList>
    </citation>
    <scope>NUCLEOTIDE SEQUENCE [LARGE SCALE GENOMIC DNA]</scope>
    <source>
        <strain evidence="10 11">NBRC 109434</strain>
    </source>
</reference>
<dbReference type="NCBIfam" id="TIGR00711">
    <property type="entry name" value="efflux_EmrB"/>
    <property type="match status" value="1"/>
</dbReference>
<feature type="transmembrane region" description="Helical" evidence="8">
    <location>
        <begin position="100"/>
        <end position="118"/>
    </location>
</feature>
<dbReference type="InterPro" id="IPR036259">
    <property type="entry name" value="MFS_trans_sf"/>
</dbReference>
<evidence type="ECO:0000256" key="7">
    <source>
        <dbReference type="ARBA" id="ARBA00023136"/>
    </source>
</evidence>
<evidence type="ECO:0000256" key="5">
    <source>
        <dbReference type="ARBA" id="ARBA00022692"/>
    </source>
</evidence>
<feature type="transmembrane region" description="Helical" evidence="8">
    <location>
        <begin position="252"/>
        <end position="270"/>
    </location>
</feature>
<dbReference type="Proteomes" id="UP000321798">
    <property type="component" value="Unassembled WGS sequence"/>
</dbReference>
<dbReference type="SUPFAM" id="SSF103473">
    <property type="entry name" value="MFS general substrate transporter"/>
    <property type="match status" value="1"/>
</dbReference>
<feature type="transmembrane region" description="Helical" evidence="8">
    <location>
        <begin position="34"/>
        <end position="61"/>
    </location>
</feature>
<dbReference type="AlphaFoldDB" id="A0A512P9G9"/>
<dbReference type="InterPro" id="IPR004638">
    <property type="entry name" value="EmrB-like"/>
</dbReference>
<feature type="transmembrane region" description="Helical" evidence="8">
    <location>
        <begin position="73"/>
        <end position="93"/>
    </location>
</feature>
<keyword evidence="3" id="KW-0813">Transport</keyword>
<dbReference type="Gene3D" id="1.20.1250.20">
    <property type="entry name" value="MFS general substrate transporter like domains"/>
    <property type="match status" value="1"/>
</dbReference>
<feature type="transmembrane region" description="Helical" evidence="8">
    <location>
        <begin position="324"/>
        <end position="347"/>
    </location>
</feature>
<feature type="transmembrane region" description="Helical" evidence="8">
    <location>
        <begin position="189"/>
        <end position="207"/>
    </location>
</feature>
<name>A0A512P9G9_9CELL</name>
<dbReference type="GO" id="GO:0022857">
    <property type="term" value="F:transmembrane transporter activity"/>
    <property type="evidence" value="ECO:0007669"/>
    <property type="project" value="InterPro"/>
</dbReference>
<evidence type="ECO:0000256" key="1">
    <source>
        <dbReference type="ARBA" id="ARBA00004651"/>
    </source>
</evidence>
<feature type="transmembrane region" description="Helical" evidence="8">
    <location>
        <begin position="431"/>
        <end position="449"/>
    </location>
</feature>
<dbReference type="Gene3D" id="1.20.1720.10">
    <property type="entry name" value="Multidrug resistance protein D"/>
    <property type="match status" value="1"/>
</dbReference>
<dbReference type="InterPro" id="IPR011701">
    <property type="entry name" value="MFS"/>
</dbReference>
<comment type="similarity">
    <text evidence="2">Belongs to the major facilitator superfamily. EmrB family.</text>
</comment>
<dbReference type="GO" id="GO:0005886">
    <property type="term" value="C:plasma membrane"/>
    <property type="evidence" value="ECO:0007669"/>
    <property type="project" value="UniProtKB-SubCell"/>
</dbReference>
<dbReference type="RefSeq" id="WP_223203420.1">
    <property type="nucleotide sequence ID" value="NZ_BAABBJ010000015.1"/>
</dbReference>
<protein>
    <submittedName>
        <fullName evidence="10">MFS transporter</fullName>
    </submittedName>
</protein>
<evidence type="ECO:0000256" key="8">
    <source>
        <dbReference type="SAM" id="Phobius"/>
    </source>
</evidence>
<accession>A0A512P9G9</accession>
<keyword evidence="4" id="KW-1003">Cell membrane</keyword>
<comment type="subcellular location">
    <subcellularLocation>
        <location evidence="1">Cell membrane</location>
        <topology evidence="1">Multi-pass membrane protein</topology>
    </subcellularLocation>
</comment>
<dbReference type="PRINTS" id="PR01036">
    <property type="entry name" value="TCRTETB"/>
</dbReference>
<feature type="transmembrane region" description="Helical" evidence="8">
    <location>
        <begin position="130"/>
        <end position="151"/>
    </location>
</feature>
<feature type="transmembrane region" description="Helical" evidence="8">
    <location>
        <begin position="461"/>
        <end position="482"/>
    </location>
</feature>
<evidence type="ECO:0000259" key="9">
    <source>
        <dbReference type="PROSITE" id="PS50850"/>
    </source>
</evidence>
<evidence type="ECO:0000256" key="4">
    <source>
        <dbReference type="ARBA" id="ARBA00022475"/>
    </source>
</evidence>
<evidence type="ECO:0000256" key="6">
    <source>
        <dbReference type="ARBA" id="ARBA00022989"/>
    </source>
</evidence>
<keyword evidence="11" id="KW-1185">Reference proteome</keyword>
<keyword evidence="6 8" id="KW-1133">Transmembrane helix</keyword>
<dbReference type="Pfam" id="PF07690">
    <property type="entry name" value="MFS_1"/>
    <property type="match status" value="1"/>
</dbReference>
<sequence length="498" mass="50562">MTTDSAAPIAPGRPLRDAVPAAPAAGTLTPGTPVVLGLLVVSTFVVILNETIMNVALASLIADLGITAATAQWLTTGYLLTMAIVIPTSGFILQRFTTRQVFLTAMSLFAAGTLIAALSPGFGVLLTGRIVQAAGAAVMMPLLMTAVLTIVPAGRRGSMMGTISIVTAVAPALGPTLSGAILSAAHWHVLFWTVLPIALVMVALGAWRLKNVTATVPAPLDAPSVIVSAIAFGAIVFGLSSIGEATGGHAPVPPWIALVVGAGFLAWFIHRQRHLARADRALLDLRTFATPTFAVAIVALALVVMTLFGTLTVLPLYLQDVLGTSALTTGLLLLPGGVLMAVLSPVVGRLYDRLGAGPLVIPGALVLAASQAGFALTLGPGTSPWVAMALFTLMHIALAFLFTPLMTSALSPLRPELHSHGSATYSTVQQLAGAAGTAVLVALMTTSAADGPGAGEATGVHGAYLGATVIAALAVVAALVLAGTDRRTHRALTALTAR</sequence>
<dbReference type="PANTHER" id="PTHR42718:SF9">
    <property type="entry name" value="MAJOR FACILITATOR SUPERFAMILY MULTIDRUG TRANSPORTER MFSC"/>
    <property type="match status" value="1"/>
</dbReference>
<dbReference type="EMBL" id="BKAL01000002">
    <property type="protein sequence ID" value="GEP67841.1"/>
    <property type="molecule type" value="Genomic_DNA"/>
</dbReference>
<feature type="transmembrane region" description="Helical" evidence="8">
    <location>
        <begin position="291"/>
        <end position="318"/>
    </location>
</feature>
<dbReference type="InterPro" id="IPR020846">
    <property type="entry name" value="MFS_dom"/>
</dbReference>